<keyword evidence="9 14" id="KW-1133">Transmembrane helix</keyword>
<comment type="similarity">
    <text evidence="2">Belongs to the complex I NDUFB4 subunit family.</text>
</comment>
<dbReference type="EMBL" id="JAPEVB010000003">
    <property type="protein sequence ID" value="KAJ4391915.1"/>
    <property type="molecule type" value="Genomic_DNA"/>
</dbReference>
<dbReference type="Pfam" id="PF07225">
    <property type="entry name" value="NDUF_B4"/>
    <property type="match status" value="1"/>
</dbReference>
<accession>A0A9W8YVR9</accession>
<evidence type="ECO:0000256" key="4">
    <source>
        <dbReference type="ARBA" id="ARBA00022448"/>
    </source>
</evidence>
<evidence type="ECO:0000256" key="10">
    <source>
        <dbReference type="ARBA" id="ARBA00023128"/>
    </source>
</evidence>
<keyword evidence="16" id="KW-1185">Reference proteome</keyword>
<gene>
    <name evidence="15" type="ORF">N0V93_005535</name>
</gene>
<evidence type="ECO:0000256" key="13">
    <source>
        <dbReference type="ARBA" id="ARBA00030987"/>
    </source>
</evidence>
<evidence type="ECO:0000256" key="6">
    <source>
        <dbReference type="ARBA" id="ARBA00022692"/>
    </source>
</evidence>
<dbReference type="InterPro" id="IPR009866">
    <property type="entry name" value="NADH_UbQ_OxRdtase_NDUFB4_su"/>
</dbReference>
<keyword evidence="7" id="KW-0999">Mitochondrion inner membrane</keyword>
<reference evidence="15" key="1">
    <citation type="submission" date="2022-10" db="EMBL/GenBank/DDBJ databases">
        <title>Tapping the CABI collections for fungal endophytes: first genome assemblies for Collariella, Neodidymelliopsis, Ascochyta clinopodiicola, Didymella pomorum, Didymosphaeria variabile, Neocosmospora piperis and Neocucurbitaria cava.</title>
        <authorList>
            <person name="Hill R."/>
        </authorList>
    </citation>
    <scope>NUCLEOTIDE SEQUENCE</scope>
    <source>
        <strain evidence="15">IMI 355082</strain>
    </source>
</reference>
<evidence type="ECO:0000256" key="8">
    <source>
        <dbReference type="ARBA" id="ARBA00022982"/>
    </source>
</evidence>
<evidence type="ECO:0000256" key="12">
    <source>
        <dbReference type="ARBA" id="ARBA00030212"/>
    </source>
</evidence>
<evidence type="ECO:0000256" key="5">
    <source>
        <dbReference type="ARBA" id="ARBA00022660"/>
    </source>
</evidence>
<dbReference type="GO" id="GO:0005743">
    <property type="term" value="C:mitochondrial inner membrane"/>
    <property type="evidence" value="ECO:0007669"/>
    <property type="project" value="UniProtKB-SubCell"/>
</dbReference>
<evidence type="ECO:0000256" key="2">
    <source>
        <dbReference type="ARBA" id="ARBA00007260"/>
    </source>
</evidence>
<protein>
    <recommendedName>
        <fullName evidence="3">NADH dehydrogenase [ubiquinone] 1 beta subcomplex subunit 4</fullName>
    </recommendedName>
    <alternativeName>
        <fullName evidence="12">Complex I-B15</fullName>
    </alternativeName>
    <alternativeName>
        <fullName evidence="13">NADH-ubiquinone oxidoreductase B15 subunit</fullName>
    </alternativeName>
</protein>
<evidence type="ECO:0000256" key="1">
    <source>
        <dbReference type="ARBA" id="ARBA00004434"/>
    </source>
</evidence>
<feature type="transmembrane region" description="Helical" evidence="14">
    <location>
        <begin position="36"/>
        <end position="57"/>
    </location>
</feature>
<dbReference type="OrthoDB" id="15108at2759"/>
<evidence type="ECO:0000256" key="3">
    <source>
        <dbReference type="ARBA" id="ARBA00018681"/>
    </source>
</evidence>
<evidence type="ECO:0000313" key="15">
    <source>
        <dbReference type="EMBL" id="KAJ4391915.1"/>
    </source>
</evidence>
<comment type="caution">
    <text evidence="15">The sequence shown here is derived from an EMBL/GenBank/DDBJ whole genome shotgun (WGS) entry which is preliminary data.</text>
</comment>
<comment type="subcellular location">
    <subcellularLocation>
        <location evidence="1">Mitochondrion inner membrane</location>
        <topology evidence="1">Single-pass membrane protein</topology>
    </subcellularLocation>
</comment>
<name>A0A9W8YVR9_9PEZI</name>
<evidence type="ECO:0000256" key="11">
    <source>
        <dbReference type="ARBA" id="ARBA00023136"/>
    </source>
</evidence>
<dbReference type="Proteomes" id="UP001140453">
    <property type="component" value="Unassembled WGS sequence"/>
</dbReference>
<dbReference type="PANTHER" id="PTHR39476:SF1">
    <property type="entry name" value="NADH DEHYDROGENASE [UBIQUINONE] 1 BETA SUBCOMPLEX SUBUNIT 4"/>
    <property type="match status" value="1"/>
</dbReference>
<organism evidence="15 16">
    <name type="scientific">Gnomoniopsis smithogilvyi</name>
    <dbReference type="NCBI Taxonomy" id="1191159"/>
    <lineage>
        <taxon>Eukaryota</taxon>
        <taxon>Fungi</taxon>
        <taxon>Dikarya</taxon>
        <taxon>Ascomycota</taxon>
        <taxon>Pezizomycotina</taxon>
        <taxon>Sordariomycetes</taxon>
        <taxon>Sordariomycetidae</taxon>
        <taxon>Diaporthales</taxon>
        <taxon>Gnomoniaceae</taxon>
        <taxon>Gnomoniopsis</taxon>
    </lineage>
</organism>
<evidence type="ECO:0000256" key="7">
    <source>
        <dbReference type="ARBA" id="ARBA00022792"/>
    </source>
</evidence>
<keyword evidence="10" id="KW-0496">Mitochondrion</keyword>
<dbReference type="AlphaFoldDB" id="A0A9W8YVR9"/>
<dbReference type="PANTHER" id="PTHR39476">
    <property type="entry name" value="NADH:UBIQUINONE OXIDOREDUCTASE 6.6KD SUBUNIT"/>
    <property type="match status" value="1"/>
</dbReference>
<evidence type="ECO:0000313" key="16">
    <source>
        <dbReference type="Proteomes" id="UP001140453"/>
    </source>
</evidence>
<keyword evidence="11 14" id="KW-0472">Membrane</keyword>
<keyword evidence="6 14" id="KW-0812">Transmembrane</keyword>
<evidence type="ECO:0000256" key="14">
    <source>
        <dbReference type="SAM" id="Phobius"/>
    </source>
</evidence>
<proteinExistence type="inferred from homology"/>
<sequence length="75" mass="8717">MAGLKHFKLAADPAIIRLNNMSSNRYKYFRWTPRTAWLSFVYVVAVPFALGTVAYSTDGKYNFRAKRKGDLVYEY</sequence>
<keyword evidence="4" id="KW-0813">Transport</keyword>
<keyword evidence="5" id="KW-0679">Respiratory chain</keyword>
<evidence type="ECO:0000256" key="9">
    <source>
        <dbReference type="ARBA" id="ARBA00022989"/>
    </source>
</evidence>
<keyword evidence="8" id="KW-0249">Electron transport</keyword>